<reference evidence="2 3" key="1">
    <citation type="journal article" date="2019" name="Int. J. Syst. Evol. Microbiol.">
        <title>The Global Catalogue of Microorganisms (GCM) 10K type strain sequencing project: providing services to taxonomists for standard genome sequencing and annotation.</title>
        <authorList>
            <consortium name="The Broad Institute Genomics Platform"/>
            <consortium name="The Broad Institute Genome Sequencing Center for Infectious Disease"/>
            <person name="Wu L."/>
            <person name="Ma J."/>
        </authorList>
    </citation>
    <scope>NUCLEOTIDE SEQUENCE [LARGE SCALE GENOMIC DNA]</scope>
    <source>
        <strain evidence="2 3">CGMCC 1.3239</strain>
    </source>
</reference>
<keyword evidence="3" id="KW-1185">Reference proteome</keyword>
<dbReference type="RefSeq" id="WP_379782616.1">
    <property type="nucleotide sequence ID" value="NZ_JBHSWW010000228.1"/>
</dbReference>
<dbReference type="GO" id="GO:0032049">
    <property type="term" value="P:cardiolipin biosynthetic process"/>
    <property type="evidence" value="ECO:0007669"/>
    <property type="project" value="UniProtKB-ARBA"/>
</dbReference>
<dbReference type="GO" id="GO:0030572">
    <property type="term" value="F:phosphatidyltransferase activity"/>
    <property type="evidence" value="ECO:0007669"/>
    <property type="project" value="UniProtKB-ARBA"/>
</dbReference>
<evidence type="ECO:0000259" key="1">
    <source>
        <dbReference type="PROSITE" id="PS50035"/>
    </source>
</evidence>
<evidence type="ECO:0000313" key="3">
    <source>
        <dbReference type="Proteomes" id="UP001596442"/>
    </source>
</evidence>
<evidence type="ECO:0000313" key="2">
    <source>
        <dbReference type="EMBL" id="MFC6754273.1"/>
    </source>
</evidence>
<dbReference type="PROSITE" id="PS50035">
    <property type="entry name" value="PLD"/>
    <property type="match status" value="1"/>
</dbReference>
<sequence>IVDRVDAADDRVLAVVPRTGGPDERIVRALRRAADRGVDVHLLLSGEWYDREENRALAERFADEPIAVAVADPRGRYGKVHAKGLVIDDTAIVGSLNWNEQAATENREVLLAIENPGVADFYAKAYAADWRGGGVQLPVGFVGGLVATLVGAGLVARREVAFV</sequence>
<comment type="caution">
    <text evidence="2">The sequence shown here is derived from an EMBL/GenBank/DDBJ whole genome shotgun (WGS) entry which is preliminary data.</text>
</comment>
<dbReference type="Pfam" id="PF13091">
    <property type="entry name" value="PLDc_2"/>
    <property type="match status" value="1"/>
</dbReference>
<dbReference type="AlphaFoldDB" id="A0ABD5SFI5"/>
<name>A0ABD5SFI5_9EURY</name>
<feature type="domain" description="PLD phosphodiesterase" evidence="1">
    <location>
        <begin position="76"/>
        <end position="102"/>
    </location>
</feature>
<proteinExistence type="predicted"/>
<dbReference type="EMBL" id="JBHSWW010000228">
    <property type="protein sequence ID" value="MFC6754273.1"/>
    <property type="molecule type" value="Genomic_DNA"/>
</dbReference>
<dbReference type="Gene3D" id="3.30.870.10">
    <property type="entry name" value="Endonuclease Chain A"/>
    <property type="match status" value="1"/>
</dbReference>
<dbReference type="PANTHER" id="PTHR21248">
    <property type="entry name" value="CARDIOLIPIN SYNTHASE"/>
    <property type="match status" value="1"/>
</dbReference>
<feature type="non-terminal residue" evidence="2">
    <location>
        <position position="1"/>
    </location>
</feature>
<dbReference type="InterPro" id="IPR025202">
    <property type="entry name" value="PLD-like_dom"/>
</dbReference>
<dbReference type="InterPro" id="IPR001736">
    <property type="entry name" value="PLipase_D/transphosphatidylase"/>
</dbReference>
<organism evidence="2 3">
    <name type="scientific">Halorubrum tibetense</name>
    <dbReference type="NCBI Taxonomy" id="175631"/>
    <lineage>
        <taxon>Archaea</taxon>
        <taxon>Methanobacteriati</taxon>
        <taxon>Methanobacteriota</taxon>
        <taxon>Stenosarchaea group</taxon>
        <taxon>Halobacteria</taxon>
        <taxon>Halobacteriales</taxon>
        <taxon>Haloferacaceae</taxon>
        <taxon>Halorubrum</taxon>
    </lineage>
</organism>
<gene>
    <name evidence="2" type="ORF">ACFQEU_12495</name>
</gene>
<dbReference type="PANTHER" id="PTHR21248:SF22">
    <property type="entry name" value="PHOSPHOLIPASE D"/>
    <property type="match status" value="1"/>
</dbReference>
<protein>
    <submittedName>
        <fullName evidence="2">Phospholipase D-like domain-containing protein</fullName>
    </submittedName>
</protein>
<dbReference type="SMART" id="SM00155">
    <property type="entry name" value="PLDc"/>
    <property type="match status" value="1"/>
</dbReference>
<dbReference type="Proteomes" id="UP001596442">
    <property type="component" value="Unassembled WGS sequence"/>
</dbReference>
<accession>A0ABD5SFI5</accession>
<dbReference type="SUPFAM" id="SSF56024">
    <property type="entry name" value="Phospholipase D/nuclease"/>
    <property type="match status" value="1"/>
</dbReference>